<evidence type="ECO:0000313" key="1">
    <source>
        <dbReference type="EMBL" id="KKL83675.1"/>
    </source>
</evidence>
<organism evidence="1">
    <name type="scientific">marine sediment metagenome</name>
    <dbReference type="NCBI Taxonomy" id="412755"/>
    <lineage>
        <taxon>unclassified sequences</taxon>
        <taxon>metagenomes</taxon>
        <taxon>ecological metagenomes</taxon>
    </lineage>
</organism>
<name>A0A0F9HPQ8_9ZZZZ</name>
<proteinExistence type="predicted"/>
<dbReference type="EMBL" id="LAZR01021916">
    <property type="protein sequence ID" value="KKL83675.1"/>
    <property type="molecule type" value="Genomic_DNA"/>
</dbReference>
<sequence>MGFKQKDLQPCVLCSKGVMHNNNITFYRIFIEHLVIDTSAVSRQHGMEMMMGQAAPLAQVMGPDEDMAKVVSHSNPILICQSCALGEHGIGAVLSAIEH</sequence>
<reference evidence="1" key="1">
    <citation type="journal article" date="2015" name="Nature">
        <title>Complex archaea that bridge the gap between prokaryotes and eukaryotes.</title>
        <authorList>
            <person name="Spang A."/>
            <person name="Saw J.H."/>
            <person name="Jorgensen S.L."/>
            <person name="Zaremba-Niedzwiedzka K."/>
            <person name="Martijn J."/>
            <person name="Lind A.E."/>
            <person name="van Eijk R."/>
            <person name="Schleper C."/>
            <person name="Guy L."/>
            <person name="Ettema T.J."/>
        </authorList>
    </citation>
    <scope>NUCLEOTIDE SEQUENCE</scope>
</reference>
<dbReference type="AlphaFoldDB" id="A0A0F9HPQ8"/>
<gene>
    <name evidence="1" type="ORF">LCGC14_1972380</name>
</gene>
<comment type="caution">
    <text evidence="1">The sequence shown here is derived from an EMBL/GenBank/DDBJ whole genome shotgun (WGS) entry which is preliminary data.</text>
</comment>
<protein>
    <submittedName>
        <fullName evidence="1">Uncharacterized protein</fullName>
    </submittedName>
</protein>
<accession>A0A0F9HPQ8</accession>